<evidence type="ECO:0000256" key="1">
    <source>
        <dbReference type="SAM" id="MobiDB-lite"/>
    </source>
</evidence>
<dbReference type="OrthoDB" id="271821at2"/>
<name>A0A2S7EQL5_9XANT</name>
<evidence type="ECO:0000313" key="3">
    <source>
        <dbReference type="Proteomes" id="UP000239939"/>
    </source>
</evidence>
<keyword evidence="3" id="KW-1185">Reference proteome</keyword>
<dbReference type="Proteomes" id="UP000239939">
    <property type="component" value="Unassembled WGS sequence"/>
</dbReference>
<sequence>MRARAQHRASGEPAPSGSTGSLPSTLPLPSTPPARAGHAWAHLHRQDTSALLHRRAWSSVLTRVGEQNLAEAAYRFNRGFQLRELLPRFATAMMQCKPCPEPVLRALSDFHNVRVRANQVSLR</sequence>
<feature type="region of interest" description="Disordered" evidence="1">
    <location>
        <begin position="1"/>
        <end position="40"/>
    </location>
</feature>
<evidence type="ECO:0000313" key="2">
    <source>
        <dbReference type="EMBL" id="PPU95379.1"/>
    </source>
</evidence>
<comment type="caution">
    <text evidence="2">The sequence shown here is derived from an EMBL/GenBank/DDBJ whole genome shotgun (WGS) entry which is preliminary data.</text>
</comment>
<accession>A0A2S7EQL5</accession>
<dbReference type="EMBL" id="MDEJ01000042">
    <property type="protein sequence ID" value="PPU95379.1"/>
    <property type="molecule type" value="Genomic_DNA"/>
</dbReference>
<protein>
    <submittedName>
        <fullName evidence="2">Uncharacterized protein</fullName>
    </submittedName>
</protein>
<organism evidence="2 3">
    <name type="scientific">Xanthomonas populi</name>
    <dbReference type="NCBI Taxonomy" id="53414"/>
    <lineage>
        <taxon>Bacteria</taxon>
        <taxon>Pseudomonadati</taxon>
        <taxon>Pseudomonadota</taxon>
        <taxon>Gammaproteobacteria</taxon>
        <taxon>Lysobacterales</taxon>
        <taxon>Lysobacteraceae</taxon>
        <taxon>Xanthomonas</taxon>
    </lineage>
</organism>
<dbReference type="AlphaFoldDB" id="A0A2S7EQL5"/>
<gene>
    <name evidence="2" type="ORF">XpopCFBP1817_08735</name>
</gene>
<reference evidence="3" key="1">
    <citation type="submission" date="2016-08" db="EMBL/GenBank/DDBJ databases">
        <authorList>
            <person name="Merda D."/>
            <person name="Briand M."/>
            <person name="Taghouti G."/>
            <person name="Carrere S."/>
            <person name="Gouzy J."/>
            <person name="Portier P."/>
            <person name="Jacques M.-A."/>
            <person name="Fischer-Le Saux M."/>
        </authorList>
    </citation>
    <scope>NUCLEOTIDE SEQUENCE [LARGE SCALE GENOMIC DNA]</scope>
    <source>
        <strain evidence="3">CFBP1817</strain>
    </source>
</reference>
<proteinExistence type="predicted"/>
<feature type="compositionally biased region" description="Low complexity" evidence="1">
    <location>
        <begin position="13"/>
        <end position="28"/>
    </location>
</feature>